<keyword evidence="3" id="KW-1185">Reference proteome</keyword>
<organism evidence="2 3">
    <name type="scientific">Persicirhabdus sediminis</name>
    <dbReference type="NCBI Taxonomy" id="454144"/>
    <lineage>
        <taxon>Bacteria</taxon>
        <taxon>Pseudomonadati</taxon>
        <taxon>Verrucomicrobiota</taxon>
        <taxon>Verrucomicrobiia</taxon>
        <taxon>Verrucomicrobiales</taxon>
        <taxon>Verrucomicrobiaceae</taxon>
        <taxon>Persicirhabdus</taxon>
    </lineage>
</organism>
<dbReference type="RefSeq" id="WP_200310418.1">
    <property type="nucleotide sequence ID" value="NZ_JAENIM010000021.1"/>
</dbReference>
<reference evidence="2" key="1">
    <citation type="submission" date="2021-01" db="EMBL/GenBank/DDBJ databases">
        <title>Modified the classification status of verrucomicrobia.</title>
        <authorList>
            <person name="Feng X."/>
        </authorList>
    </citation>
    <scope>NUCLEOTIDE SEQUENCE</scope>
    <source>
        <strain evidence="2">_KCTC 22039</strain>
    </source>
</reference>
<keyword evidence="1" id="KW-0732">Signal</keyword>
<dbReference type="EMBL" id="JAENIM010000021">
    <property type="protein sequence ID" value="MBK1790386.1"/>
    <property type="molecule type" value="Genomic_DNA"/>
</dbReference>
<dbReference type="AlphaFoldDB" id="A0A8J7MC98"/>
<proteinExistence type="predicted"/>
<dbReference type="SUPFAM" id="SSF56925">
    <property type="entry name" value="OMPA-like"/>
    <property type="match status" value="1"/>
</dbReference>
<dbReference type="InterPro" id="IPR011250">
    <property type="entry name" value="OMP/PagP_B-barrel"/>
</dbReference>
<evidence type="ECO:0000313" key="3">
    <source>
        <dbReference type="Proteomes" id="UP000624703"/>
    </source>
</evidence>
<gene>
    <name evidence="2" type="ORF">JIN82_04355</name>
</gene>
<protein>
    <recommendedName>
        <fullName evidence="4">Outer membrane protein beta-barrel domain-containing protein</fullName>
    </recommendedName>
</protein>
<sequence length="234" mass="26265">MKHLMMGAMALCAVGVQSVVADDMLVEPTPTSVDKRSQPASVNDMLVPSLDDTRIDYLELRKDGGWFTSASVGNMFDTQEAYFTLSLGYHLDEKSSLSLQLMRFKDNGTGMSSHYEVTNKLYQTSIGISYQRTEPLTETLNWYYGGGIGAAYLESDLTMSSMFFGKFYFDDSSWSAYADAKVGIEKMINQNLSVQLGARMYYINDNDFDYDLGEFTGKFNNVYFGLELGVSYSF</sequence>
<dbReference type="Proteomes" id="UP000624703">
    <property type="component" value="Unassembled WGS sequence"/>
</dbReference>
<evidence type="ECO:0008006" key="4">
    <source>
        <dbReference type="Google" id="ProtNLM"/>
    </source>
</evidence>
<evidence type="ECO:0000256" key="1">
    <source>
        <dbReference type="SAM" id="SignalP"/>
    </source>
</evidence>
<dbReference type="Gene3D" id="2.40.160.20">
    <property type="match status" value="1"/>
</dbReference>
<comment type="caution">
    <text evidence="2">The sequence shown here is derived from an EMBL/GenBank/DDBJ whole genome shotgun (WGS) entry which is preliminary data.</text>
</comment>
<accession>A0A8J7MC98</accession>
<name>A0A8J7MC98_9BACT</name>
<evidence type="ECO:0000313" key="2">
    <source>
        <dbReference type="EMBL" id="MBK1790386.1"/>
    </source>
</evidence>
<feature type="signal peptide" evidence="1">
    <location>
        <begin position="1"/>
        <end position="21"/>
    </location>
</feature>
<feature type="chain" id="PRO_5035232729" description="Outer membrane protein beta-barrel domain-containing protein" evidence="1">
    <location>
        <begin position="22"/>
        <end position="234"/>
    </location>
</feature>